<comment type="caution">
    <text evidence="2">The sequence shown here is derived from an EMBL/GenBank/DDBJ whole genome shotgun (WGS) entry which is preliminary data.</text>
</comment>
<dbReference type="Proteomes" id="UP001054902">
    <property type="component" value="Unassembled WGS sequence"/>
</dbReference>
<name>A0AAD3HEI4_9STRA</name>
<reference evidence="2 3" key="1">
    <citation type="journal article" date="2021" name="Sci. Rep.">
        <title>The genome of the diatom Chaetoceros tenuissimus carries an ancient integrated fragment of an extant virus.</title>
        <authorList>
            <person name="Hongo Y."/>
            <person name="Kimura K."/>
            <person name="Takaki Y."/>
            <person name="Yoshida Y."/>
            <person name="Baba S."/>
            <person name="Kobayashi G."/>
            <person name="Nagasaki K."/>
            <person name="Hano T."/>
            <person name="Tomaru Y."/>
        </authorList>
    </citation>
    <scope>NUCLEOTIDE SEQUENCE [LARGE SCALE GENOMIC DNA]</scope>
    <source>
        <strain evidence="2 3">NIES-3715</strain>
    </source>
</reference>
<dbReference type="InterPro" id="IPR046341">
    <property type="entry name" value="SET_dom_sf"/>
</dbReference>
<proteinExistence type="predicted"/>
<dbReference type="SUPFAM" id="SSF82199">
    <property type="entry name" value="SET domain"/>
    <property type="match status" value="1"/>
</dbReference>
<accession>A0AAD3HEI4</accession>
<keyword evidence="3" id="KW-1185">Reference proteome</keyword>
<dbReference type="EMBL" id="BLLK01000069">
    <property type="protein sequence ID" value="GFH60063.1"/>
    <property type="molecule type" value="Genomic_DNA"/>
</dbReference>
<dbReference type="AlphaFoldDB" id="A0AAD3HEI4"/>
<sequence>MKGSNLPLAFAISDIPISATQVASGVVTYFGLVTYFDRPKGKLNVDPSFVEAKQSQVEGAGLGLYASKNMPSGTILGTYPGVLRPANKFMKKYESKPATSVYTWRFTDNECLIDPTDSEGQLLDYCLGGTDDFPLSNFWHQTVLGFWRVPTLLARINEPPIGGGGCNVQSDENLETREVTFSLSRDVFAGEELYMDYGITYDRSGYAPRE</sequence>
<evidence type="ECO:0000313" key="3">
    <source>
        <dbReference type="Proteomes" id="UP001054902"/>
    </source>
</evidence>
<gene>
    <name evidence="2" type="ORF">CTEN210_16539</name>
</gene>
<evidence type="ECO:0000313" key="2">
    <source>
        <dbReference type="EMBL" id="GFH60063.1"/>
    </source>
</evidence>
<feature type="domain" description="SET" evidence="1">
    <location>
        <begin position="61"/>
        <end position="198"/>
    </location>
</feature>
<organism evidence="2 3">
    <name type="scientific">Chaetoceros tenuissimus</name>
    <dbReference type="NCBI Taxonomy" id="426638"/>
    <lineage>
        <taxon>Eukaryota</taxon>
        <taxon>Sar</taxon>
        <taxon>Stramenopiles</taxon>
        <taxon>Ochrophyta</taxon>
        <taxon>Bacillariophyta</taxon>
        <taxon>Coscinodiscophyceae</taxon>
        <taxon>Chaetocerotophycidae</taxon>
        <taxon>Chaetocerotales</taxon>
        <taxon>Chaetocerotaceae</taxon>
        <taxon>Chaetoceros</taxon>
    </lineage>
</organism>
<evidence type="ECO:0000259" key="1">
    <source>
        <dbReference type="Pfam" id="PF00856"/>
    </source>
</evidence>
<dbReference type="Gene3D" id="2.170.270.10">
    <property type="entry name" value="SET domain"/>
    <property type="match status" value="1"/>
</dbReference>
<dbReference type="InterPro" id="IPR001214">
    <property type="entry name" value="SET_dom"/>
</dbReference>
<protein>
    <recommendedName>
        <fullName evidence="1">SET domain-containing protein</fullName>
    </recommendedName>
</protein>
<dbReference type="Pfam" id="PF00856">
    <property type="entry name" value="SET"/>
    <property type="match status" value="1"/>
</dbReference>